<dbReference type="OrthoDB" id="9792137at2"/>
<evidence type="ECO:0000259" key="2">
    <source>
        <dbReference type="Pfam" id="PF01557"/>
    </source>
</evidence>
<dbReference type="Gene3D" id="3.90.850.10">
    <property type="entry name" value="Fumarylacetoacetase-like, C-terminal domain"/>
    <property type="match status" value="1"/>
</dbReference>
<dbReference type="InterPro" id="IPR036663">
    <property type="entry name" value="Fumarylacetoacetase_C_sf"/>
</dbReference>
<dbReference type="Proteomes" id="UP000005089">
    <property type="component" value="Unassembled WGS sequence"/>
</dbReference>
<evidence type="ECO:0000313" key="3">
    <source>
        <dbReference type="EMBL" id="EEO30611.1"/>
    </source>
</evidence>
<dbReference type="AlphaFoldDB" id="C3XBN5"/>
<evidence type="ECO:0000256" key="1">
    <source>
        <dbReference type="ARBA" id="ARBA00023239"/>
    </source>
</evidence>
<dbReference type="SUPFAM" id="SSF56529">
    <property type="entry name" value="FAH"/>
    <property type="match status" value="1"/>
</dbReference>
<dbReference type="STRING" id="847.BRW83_0453"/>
<gene>
    <name evidence="3" type="ORF">OFBG_01639</name>
</gene>
<keyword evidence="4" id="KW-1185">Reference proteome</keyword>
<organism evidence="3 4">
    <name type="scientific">Oxalobacter formigenes OXCC13</name>
    <dbReference type="NCBI Taxonomy" id="556269"/>
    <lineage>
        <taxon>Bacteria</taxon>
        <taxon>Pseudomonadati</taxon>
        <taxon>Pseudomonadota</taxon>
        <taxon>Betaproteobacteria</taxon>
        <taxon>Burkholderiales</taxon>
        <taxon>Oxalobacteraceae</taxon>
        <taxon>Oxalobacter</taxon>
    </lineage>
</organism>
<accession>C3XBN5</accession>
<name>C3XBN5_OXAFO</name>
<feature type="domain" description="Fumarylacetoacetase-like C-terminal" evidence="2">
    <location>
        <begin position="105"/>
        <end position="258"/>
    </location>
</feature>
<dbReference type="Pfam" id="PF01557">
    <property type="entry name" value="FAA_hydrolase"/>
    <property type="match status" value="1"/>
</dbReference>
<dbReference type="PANTHER" id="PTHR30143">
    <property type="entry name" value="ACID HYDRATASE"/>
    <property type="match status" value="1"/>
</dbReference>
<reference evidence="3 4" key="1">
    <citation type="submission" date="2009-02" db="EMBL/GenBank/DDBJ databases">
        <title>The Genome Sequence of Oxalobacter formigenes OXCC13.</title>
        <authorList>
            <consortium name="The Broad Institute Genome Sequencing Platform"/>
            <person name="Ward D."/>
            <person name="Young S.K."/>
            <person name="Kodira C.D."/>
            <person name="Zeng Q."/>
            <person name="Koehrsen M."/>
            <person name="Alvarado L."/>
            <person name="Berlin A."/>
            <person name="Borenstein D."/>
            <person name="Chen Z."/>
            <person name="Engels R."/>
            <person name="Freedman E."/>
            <person name="Gellesch M."/>
            <person name="Goldberg J."/>
            <person name="Griggs A."/>
            <person name="Gujja S."/>
            <person name="Heiman D."/>
            <person name="Hepburn T."/>
            <person name="Howarth C."/>
            <person name="Jen D."/>
            <person name="Larson L."/>
            <person name="Lewis B."/>
            <person name="Mehta T."/>
            <person name="Park D."/>
            <person name="Pearson M."/>
            <person name="Roberts A."/>
            <person name="Saif S."/>
            <person name="Shea T."/>
            <person name="Shenoy N."/>
            <person name="Sisk P."/>
            <person name="Stolte C."/>
            <person name="Sykes S."/>
            <person name="Walk T."/>
            <person name="White J."/>
            <person name="Yandava C."/>
            <person name="Allison M.J."/>
            <person name="Lander E."/>
            <person name="Nusbaum C."/>
            <person name="Galagan J."/>
            <person name="Birren B."/>
        </authorList>
    </citation>
    <scope>NUCLEOTIDE SEQUENCE [LARGE SCALE GENOMIC DNA]</scope>
    <source>
        <strain evidence="3 4">OXCC13</strain>
    </source>
</reference>
<dbReference type="GeneID" id="77134362"/>
<protein>
    <submittedName>
        <fullName evidence="3">Hydratase/decarboxylase</fullName>
    </submittedName>
</protein>
<dbReference type="GO" id="GO:0008684">
    <property type="term" value="F:2-oxopent-4-enoate hydratase activity"/>
    <property type="evidence" value="ECO:0007669"/>
    <property type="project" value="TreeGrafter"/>
</dbReference>
<keyword evidence="1" id="KW-0456">Lyase</keyword>
<dbReference type="PANTHER" id="PTHR30143:SF0">
    <property type="entry name" value="2-KETO-4-PENTENOATE HYDRATASE"/>
    <property type="match status" value="1"/>
</dbReference>
<proteinExistence type="predicted"/>
<dbReference type="HOGENOM" id="CLU_060136_0_0_4"/>
<evidence type="ECO:0000313" key="4">
    <source>
        <dbReference type="Proteomes" id="UP000005089"/>
    </source>
</evidence>
<dbReference type="InterPro" id="IPR050772">
    <property type="entry name" value="Hydratase-Decarb/MhpD_sf"/>
</dbReference>
<sequence length="274" mass="30013">MLMTALANRYAHQLLDARQKSELMPSLASRYPITVEDAYEIAERIGDIRTAEGETIVGRKFDYLNGISPVDHRKAQLPFWGWLYDSSVRFMENSEGSFSLKGMLQPRIEAEVVFRLGKVPPENATIREMADCIEWMAHGIEVTEYPFVDSPRNLVDAVAGFGMHGALLVGEPKIVSEGSRKSLADVLECASMSLACGEVIQTAGFGSDTFSNPLTGLLKLHQMLGLQARFPSLQAGDIIASGSWTRPVDARPGNVWLTAISGLPLPGLVVEFTQ</sequence>
<dbReference type="InterPro" id="IPR011234">
    <property type="entry name" value="Fumarylacetoacetase-like_C"/>
</dbReference>
<dbReference type="eggNOG" id="COG3971">
    <property type="taxonomic scope" value="Bacteria"/>
</dbReference>
<dbReference type="EMBL" id="GG658170">
    <property type="protein sequence ID" value="EEO30611.1"/>
    <property type="molecule type" value="Genomic_DNA"/>
</dbReference>
<dbReference type="GO" id="GO:0005737">
    <property type="term" value="C:cytoplasm"/>
    <property type="evidence" value="ECO:0007669"/>
    <property type="project" value="TreeGrafter"/>
</dbReference>
<dbReference type="RefSeq" id="WP_005881925.1">
    <property type="nucleotide sequence ID" value="NZ_CP019430.1"/>
</dbReference>